<dbReference type="Proteomes" id="UP000501690">
    <property type="component" value="Linkage Group LG9"/>
</dbReference>
<keyword evidence="1" id="KW-0479">Metal-binding</keyword>
<evidence type="ECO:0000259" key="4">
    <source>
        <dbReference type="Pfam" id="PF14226"/>
    </source>
</evidence>
<keyword evidence="3" id="KW-0408">Iron</keyword>
<dbReference type="GO" id="GO:0016491">
    <property type="term" value="F:oxidoreductase activity"/>
    <property type="evidence" value="ECO:0007669"/>
    <property type="project" value="UniProtKB-KW"/>
</dbReference>
<dbReference type="EMBL" id="CP039353">
    <property type="protein sequence ID" value="QCE05106.1"/>
    <property type="molecule type" value="Genomic_DNA"/>
</dbReference>
<dbReference type="Pfam" id="PF14226">
    <property type="entry name" value="DIOX_N"/>
    <property type="match status" value="1"/>
</dbReference>
<dbReference type="GO" id="GO:0046872">
    <property type="term" value="F:metal ion binding"/>
    <property type="evidence" value="ECO:0007669"/>
    <property type="project" value="UniProtKB-KW"/>
</dbReference>
<organism evidence="5 6">
    <name type="scientific">Vigna unguiculata</name>
    <name type="common">Cowpea</name>
    <dbReference type="NCBI Taxonomy" id="3917"/>
    <lineage>
        <taxon>Eukaryota</taxon>
        <taxon>Viridiplantae</taxon>
        <taxon>Streptophyta</taxon>
        <taxon>Embryophyta</taxon>
        <taxon>Tracheophyta</taxon>
        <taxon>Spermatophyta</taxon>
        <taxon>Magnoliopsida</taxon>
        <taxon>eudicotyledons</taxon>
        <taxon>Gunneridae</taxon>
        <taxon>Pentapetalae</taxon>
        <taxon>rosids</taxon>
        <taxon>fabids</taxon>
        <taxon>Fabales</taxon>
        <taxon>Fabaceae</taxon>
        <taxon>Papilionoideae</taxon>
        <taxon>50 kb inversion clade</taxon>
        <taxon>NPAAA clade</taxon>
        <taxon>indigoferoid/millettioid clade</taxon>
        <taxon>Phaseoleae</taxon>
        <taxon>Vigna</taxon>
    </lineage>
</organism>
<dbReference type="InterPro" id="IPR027443">
    <property type="entry name" value="IPNS-like_sf"/>
</dbReference>
<evidence type="ECO:0000256" key="3">
    <source>
        <dbReference type="ARBA" id="ARBA00023004"/>
    </source>
</evidence>
<evidence type="ECO:0000256" key="1">
    <source>
        <dbReference type="ARBA" id="ARBA00022723"/>
    </source>
</evidence>
<dbReference type="Gene3D" id="2.60.120.330">
    <property type="entry name" value="B-lactam Antibiotic, Isopenicillin N Synthase, Chain"/>
    <property type="match status" value="2"/>
</dbReference>
<dbReference type="InterPro" id="IPR026992">
    <property type="entry name" value="DIOX_N"/>
</dbReference>
<protein>
    <submittedName>
        <fullName evidence="5">Isopenicillin N synthase-like</fullName>
    </submittedName>
</protein>
<evidence type="ECO:0000256" key="2">
    <source>
        <dbReference type="ARBA" id="ARBA00023002"/>
    </source>
</evidence>
<accession>A0A4D6MUF3</accession>
<keyword evidence="6" id="KW-1185">Reference proteome</keyword>
<proteinExistence type="predicted"/>
<dbReference type="AlphaFoldDB" id="A0A4D6MUF3"/>
<feature type="domain" description="Non-haem dioxygenase N-terminal" evidence="4">
    <location>
        <begin position="43"/>
        <end position="81"/>
    </location>
</feature>
<gene>
    <name evidence="5" type="ORF">DEO72_LG9g106</name>
</gene>
<reference evidence="5 6" key="1">
    <citation type="submission" date="2019-04" db="EMBL/GenBank/DDBJ databases">
        <title>An improved genome assembly and genetic linkage map for asparagus bean, Vigna unguiculata ssp. sesquipedialis.</title>
        <authorList>
            <person name="Xia Q."/>
            <person name="Zhang R."/>
            <person name="Dong Y."/>
        </authorList>
    </citation>
    <scope>NUCLEOTIDE SEQUENCE [LARGE SCALE GENOMIC DNA]</scope>
    <source>
        <tissue evidence="5">Leaf</tissue>
    </source>
</reference>
<name>A0A4D6MUF3_VIGUN</name>
<dbReference type="SUPFAM" id="SSF51197">
    <property type="entry name" value="Clavaminate synthase-like"/>
    <property type="match status" value="2"/>
</dbReference>
<dbReference type="PANTHER" id="PTHR10209">
    <property type="entry name" value="OXIDOREDUCTASE, 2OG-FE II OXYGENASE FAMILY PROTEIN"/>
    <property type="match status" value="1"/>
</dbReference>
<evidence type="ECO:0000313" key="6">
    <source>
        <dbReference type="Proteomes" id="UP000501690"/>
    </source>
</evidence>
<evidence type="ECO:0000313" key="5">
    <source>
        <dbReference type="EMBL" id="QCE05106.1"/>
    </source>
</evidence>
<keyword evidence="2" id="KW-0560">Oxidoreductase</keyword>
<dbReference type="PANTHER" id="PTHR10209:SF871">
    <property type="entry name" value="AMINOCYCLOPROPANECARBOXYLATE OXIDASE"/>
    <property type="match status" value="1"/>
</dbReference>
<sequence>MEDSKRAFDETKLGVKGLVDEGITKIPCIFHHLVIISKGIHEDGGERKRVVERVKEASQTWDFFQIMNHGIPVNTLKEMLDGVPTNLGSSLLFLTPMNMTDLEFVEHQLLSNEKFKSAQHRVLANCVSPRASIACFFTTSSHSNARIYGPIKELLSEENPAKYREFSIPEFLAHYRKCANQIPPLLHFRIGVELICI</sequence>